<evidence type="ECO:0000313" key="2">
    <source>
        <dbReference type="Proteomes" id="UP001238496"/>
    </source>
</evidence>
<protein>
    <recommendedName>
        <fullName evidence="3">Toxin-antitoxin system HicB family antitoxin</fullName>
    </recommendedName>
</protein>
<dbReference type="InterPro" id="IPR010985">
    <property type="entry name" value="Ribbon_hlx_hlx"/>
</dbReference>
<comment type="caution">
    <text evidence="1">The sequence shown here is derived from an EMBL/GenBank/DDBJ whole genome shotgun (WGS) entry which is preliminary data.</text>
</comment>
<accession>A0ABU0G6R8</accession>
<evidence type="ECO:0008006" key="3">
    <source>
        <dbReference type="Google" id="ProtNLM"/>
    </source>
</evidence>
<dbReference type="SUPFAM" id="SSF47598">
    <property type="entry name" value="Ribbon-helix-helix"/>
    <property type="match status" value="1"/>
</dbReference>
<reference evidence="1 2" key="1">
    <citation type="submission" date="2023-07" db="EMBL/GenBank/DDBJ databases">
        <title>Genomic Encyclopedia of Type Strains, Phase IV (KMG-IV): sequencing the most valuable type-strain genomes for metagenomic binning, comparative biology and taxonomic classification.</title>
        <authorList>
            <person name="Goeker M."/>
        </authorList>
    </citation>
    <scope>NUCLEOTIDE SEQUENCE [LARGE SCALE GENOMIC DNA]</scope>
    <source>
        <strain evidence="1 2">DSM 1111</strain>
    </source>
</reference>
<proteinExistence type="predicted"/>
<dbReference type="EMBL" id="JAUSUW010000005">
    <property type="protein sequence ID" value="MDQ0421034.1"/>
    <property type="molecule type" value="Genomic_DNA"/>
</dbReference>
<dbReference type="RefSeq" id="WP_076396105.1">
    <property type="nucleotide sequence ID" value="NZ_JAUSUW010000005.1"/>
</dbReference>
<name>A0ABU0G6R8_9HYPH</name>
<dbReference type="Proteomes" id="UP001238496">
    <property type="component" value="Unassembled WGS sequence"/>
</dbReference>
<evidence type="ECO:0000313" key="1">
    <source>
        <dbReference type="EMBL" id="MDQ0421034.1"/>
    </source>
</evidence>
<organism evidence="1 2">
    <name type="scientific">Peteryoungia aggregata LMG 23059</name>
    <dbReference type="NCBI Taxonomy" id="1368425"/>
    <lineage>
        <taxon>Bacteria</taxon>
        <taxon>Pseudomonadati</taxon>
        <taxon>Pseudomonadota</taxon>
        <taxon>Alphaproteobacteria</taxon>
        <taxon>Hyphomicrobiales</taxon>
        <taxon>Rhizobiaceae</taxon>
        <taxon>Peteryoungia</taxon>
    </lineage>
</organism>
<gene>
    <name evidence="1" type="ORF">J2045_002061</name>
</gene>
<keyword evidence="2" id="KW-1185">Reference proteome</keyword>
<sequence length="69" mass="7903">MKSITITLPEPLDAQIESVAQENGLTLNDFFVEVTKDIIEQNEVRKRFTQRAEIGKDKVDAVLAMLRRE</sequence>